<comment type="caution">
    <text evidence="2">The sequence shown here is derived from an EMBL/GenBank/DDBJ whole genome shotgun (WGS) entry which is preliminary data.</text>
</comment>
<name>A0A2W5SRG0_9BACT</name>
<protein>
    <submittedName>
        <fullName evidence="2">Uncharacterized protein</fullName>
    </submittedName>
</protein>
<dbReference type="EMBL" id="QFQP01000217">
    <property type="protein sequence ID" value="PZR02195.1"/>
    <property type="molecule type" value="Genomic_DNA"/>
</dbReference>
<evidence type="ECO:0000256" key="1">
    <source>
        <dbReference type="SAM" id="MobiDB-lite"/>
    </source>
</evidence>
<feature type="compositionally biased region" description="Basic residues" evidence="1">
    <location>
        <begin position="112"/>
        <end position="129"/>
    </location>
</feature>
<dbReference type="AlphaFoldDB" id="A0A2W5SRG0"/>
<dbReference type="Proteomes" id="UP000249061">
    <property type="component" value="Unassembled WGS sequence"/>
</dbReference>
<feature type="region of interest" description="Disordered" evidence="1">
    <location>
        <begin position="92"/>
        <end position="129"/>
    </location>
</feature>
<reference evidence="2 3" key="1">
    <citation type="submission" date="2017-08" db="EMBL/GenBank/DDBJ databases">
        <title>Infants hospitalized years apart are colonized by the same room-sourced microbial strains.</title>
        <authorList>
            <person name="Brooks B."/>
            <person name="Olm M.R."/>
            <person name="Firek B.A."/>
            <person name="Baker R."/>
            <person name="Thomas B.C."/>
            <person name="Morowitz M.J."/>
            <person name="Banfield J.F."/>
        </authorList>
    </citation>
    <scope>NUCLEOTIDE SEQUENCE [LARGE SCALE GENOMIC DNA]</scope>
    <source>
        <strain evidence="2">S2_003_000_R2_14</strain>
    </source>
</reference>
<organism evidence="2 3">
    <name type="scientific">Archangium gephyra</name>
    <dbReference type="NCBI Taxonomy" id="48"/>
    <lineage>
        <taxon>Bacteria</taxon>
        <taxon>Pseudomonadati</taxon>
        <taxon>Myxococcota</taxon>
        <taxon>Myxococcia</taxon>
        <taxon>Myxococcales</taxon>
        <taxon>Cystobacterineae</taxon>
        <taxon>Archangiaceae</taxon>
        <taxon>Archangium</taxon>
    </lineage>
</organism>
<sequence length="129" mass="14294">MLAGIDNQCMGIVERTGQWCILAVFKRTFQFSGGLLDRTIHQQQHAVIGDDDRITAKAPCLHGCFETVEIHHRCAVLALGLDELGRALASKPRQQARQVGSRGAAAEGIQQRVRRSSHKRWRHGGRLCG</sequence>
<accession>A0A2W5SRG0</accession>
<proteinExistence type="predicted"/>
<evidence type="ECO:0000313" key="2">
    <source>
        <dbReference type="EMBL" id="PZR02195.1"/>
    </source>
</evidence>
<gene>
    <name evidence="2" type="ORF">DI536_37170</name>
</gene>
<evidence type="ECO:0000313" key="3">
    <source>
        <dbReference type="Proteomes" id="UP000249061"/>
    </source>
</evidence>